<reference evidence="1" key="1">
    <citation type="submission" date="2022-06" db="EMBL/GenBank/DDBJ databases">
        <title>Uncovering the hologenomic basis of an extraordinary plant invasion.</title>
        <authorList>
            <person name="Bieker V.C."/>
            <person name="Martin M.D."/>
            <person name="Gilbert T."/>
            <person name="Hodgins K."/>
            <person name="Battlay P."/>
            <person name="Petersen B."/>
            <person name="Wilson J."/>
        </authorList>
    </citation>
    <scope>NUCLEOTIDE SEQUENCE</scope>
    <source>
        <strain evidence="1">AA19_3_7</strain>
        <tissue evidence="1">Leaf</tissue>
    </source>
</reference>
<dbReference type="EMBL" id="JAMZMK010011193">
    <property type="protein sequence ID" value="KAI7728548.1"/>
    <property type="molecule type" value="Genomic_DNA"/>
</dbReference>
<keyword evidence="2" id="KW-1185">Reference proteome</keyword>
<proteinExistence type="predicted"/>
<gene>
    <name evidence="1" type="ORF">M8C21_001066</name>
</gene>
<name>A0AAD5G5U2_AMBAR</name>
<protein>
    <submittedName>
        <fullName evidence="1">Uncharacterized protein</fullName>
    </submittedName>
</protein>
<organism evidence="1 2">
    <name type="scientific">Ambrosia artemisiifolia</name>
    <name type="common">Common ragweed</name>
    <dbReference type="NCBI Taxonomy" id="4212"/>
    <lineage>
        <taxon>Eukaryota</taxon>
        <taxon>Viridiplantae</taxon>
        <taxon>Streptophyta</taxon>
        <taxon>Embryophyta</taxon>
        <taxon>Tracheophyta</taxon>
        <taxon>Spermatophyta</taxon>
        <taxon>Magnoliopsida</taxon>
        <taxon>eudicotyledons</taxon>
        <taxon>Gunneridae</taxon>
        <taxon>Pentapetalae</taxon>
        <taxon>asterids</taxon>
        <taxon>campanulids</taxon>
        <taxon>Asterales</taxon>
        <taxon>Asteraceae</taxon>
        <taxon>Asteroideae</taxon>
        <taxon>Heliantheae alliance</taxon>
        <taxon>Heliantheae</taxon>
        <taxon>Ambrosia</taxon>
    </lineage>
</organism>
<dbReference type="AlphaFoldDB" id="A0AAD5G5U2"/>
<evidence type="ECO:0000313" key="1">
    <source>
        <dbReference type="EMBL" id="KAI7728548.1"/>
    </source>
</evidence>
<accession>A0AAD5G5U2</accession>
<comment type="caution">
    <text evidence="1">The sequence shown here is derived from an EMBL/GenBank/DDBJ whole genome shotgun (WGS) entry which is preliminary data.</text>
</comment>
<evidence type="ECO:0000313" key="2">
    <source>
        <dbReference type="Proteomes" id="UP001206925"/>
    </source>
</evidence>
<dbReference type="Proteomes" id="UP001206925">
    <property type="component" value="Unassembled WGS sequence"/>
</dbReference>
<sequence>MEASEGTKALERPEYVNLSEYPPGTDIESELHFDGCRVVSKVPRWAHEKWLRKYQNAGDSDGTIPPQDASPSEFFNPCFEKRHIVVYPRFASATAAAAASGAKTLKRPREEIPPETVAAYAEVTALNPRLAKVYPDVYSYHRHPDRYGFFMEKGRIVCKLKKWAGPITTSKAKGRYFPPKPIKDDIHQLVPKLKIMCRQAQGKPLIDNPNPPCSTQDPFGCK</sequence>